<dbReference type="EMBL" id="JAVREN010000090">
    <property type="protein sequence ID" value="MDT0310645.1"/>
    <property type="molecule type" value="Genomic_DNA"/>
</dbReference>
<name>A0ABU2LGD5_9ACTN</name>
<dbReference type="Proteomes" id="UP001183388">
    <property type="component" value="Unassembled WGS sequence"/>
</dbReference>
<gene>
    <name evidence="3" type="ORF">RM780_27415</name>
</gene>
<keyword evidence="2" id="KW-0732">Signal</keyword>
<sequence>MRPRTRFSRAGMAVLAAVTTVVAVVGCGSDADEAAQPEEAGPAAETPSEEPEPEAPSPTPGPTPEFSALAPEDAADGTDVGACADGACEVAVTAGTTIPFDPGVGGVTIAEVGESRVRLAIAFSGGGSGFTEVGIGPEGGSFGNADTMIVEFAVLGIEDGTAVMRFAPEGS</sequence>
<organism evidence="3 4">
    <name type="scientific">Streptomyces boetiae</name>
    <dbReference type="NCBI Taxonomy" id="3075541"/>
    <lineage>
        <taxon>Bacteria</taxon>
        <taxon>Bacillati</taxon>
        <taxon>Actinomycetota</taxon>
        <taxon>Actinomycetes</taxon>
        <taxon>Kitasatosporales</taxon>
        <taxon>Streptomycetaceae</taxon>
        <taxon>Streptomyces</taxon>
    </lineage>
</organism>
<evidence type="ECO:0000256" key="1">
    <source>
        <dbReference type="SAM" id="MobiDB-lite"/>
    </source>
</evidence>
<evidence type="ECO:0000256" key="2">
    <source>
        <dbReference type="SAM" id="SignalP"/>
    </source>
</evidence>
<feature type="compositionally biased region" description="Low complexity" evidence="1">
    <location>
        <begin position="37"/>
        <end position="46"/>
    </location>
</feature>
<evidence type="ECO:0008006" key="5">
    <source>
        <dbReference type="Google" id="ProtNLM"/>
    </source>
</evidence>
<feature type="region of interest" description="Disordered" evidence="1">
    <location>
        <begin position="30"/>
        <end position="81"/>
    </location>
</feature>
<dbReference type="RefSeq" id="WP_311633611.1">
    <property type="nucleotide sequence ID" value="NZ_JAVREN010000090.1"/>
</dbReference>
<dbReference type="PROSITE" id="PS51257">
    <property type="entry name" value="PROKAR_LIPOPROTEIN"/>
    <property type="match status" value="1"/>
</dbReference>
<evidence type="ECO:0000313" key="3">
    <source>
        <dbReference type="EMBL" id="MDT0310645.1"/>
    </source>
</evidence>
<proteinExistence type="predicted"/>
<feature type="compositionally biased region" description="Pro residues" evidence="1">
    <location>
        <begin position="54"/>
        <end position="63"/>
    </location>
</feature>
<feature type="chain" id="PRO_5046078797" description="Lipoprotein" evidence="2">
    <location>
        <begin position="24"/>
        <end position="171"/>
    </location>
</feature>
<keyword evidence="4" id="KW-1185">Reference proteome</keyword>
<reference evidence="4" key="1">
    <citation type="submission" date="2023-07" db="EMBL/GenBank/DDBJ databases">
        <title>30 novel species of actinomycetes from the DSMZ collection.</title>
        <authorList>
            <person name="Nouioui I."/>
        </authorList>
    </citation>
    <scope>NUCLEOTIDE SEQUENCE [LARGE SCALE GENOMIC DNA]</scope>
    <source>
        <strain evidence="4">DSM 44917</strain>
    </source>
</reference>
<protein>
    <recommendedName>
        <fullName evidence="5">Lipoprotein</fullName>
    </recommendedName>
</protein>
<comment type="caution">
    <text evidence="3">The sequence shown here is derived from an EMBL/GenBank/DDBJ whole genome shotgun (WGS) entry which is preliminary data.</text>
</comment>
<accession>A0ABU2LGD5</accession>
<feature type="signal peptide" evidence="2">
    <location>
        <begin position="1"/>
        <end position="23"/>
    </location>
</feature>
<evidence type="ECO:0000313" key="4">
    <source>
        <dbReference type="Proteomes" id="UP001183388"/>
    </source>
</evidence>